<feature type="binding site" evidence="13">
    <location>
        <position position="178"/>
    </location>
    <ligand>
        <name>ATP</name>
        <dbReference type="ChEBI" id="CHEBI:30616"/>
    </ligand>
</feature>
<evidence type="ECO:0000313" key="17">
    <source>
        <dbReference type="EMBL" id="KYF52441.1"/>
    </source>
</evidence>
<organism evidence="17 18">
    <name type="scientific">Sorangium cellulosum</name>
    <name type="common">Polyangium cellulosum</name>
    <dbReference type="NCBI Taxonomy" id="56"/>
    <lineage>
        <taxon>Bacteria</taxon>
        <taxon>Pseudomonadati</taxon>
        <taxon>Myxococcota</taxon>
        <taxon>Polyangia</taxon>
        <taxon>Polyangiales</taxon>
        <taxon>Polyangiaceae</taxon>
        <taxon>Sorangium</taxon>
    </lineage>
</organism>
<dbReference type="SUPFAM" id="SSF53633">
    <property type="entry name" value="Carbamate kinase-like"/>
    <property type="match status" value="1"/>
</dbReference>
<dbReference type="GO" id="GO:0009089">
    <property type="term" value="P:lysine biosynthetic process via diaminopimelate"/>
    <property type="evidence" value="ECO:0007669"/>
    <property type="project" value="UniProtKB-UniPathway"/>
</dbReference>
<dbReference type="Pfam" id="PF22468">
    <property type="entry name" value="ACT_9"/>
    <property type="match status" value="1"/>
</dbReference>
<feature type="binding site" evidence="13">
    <location>
        <begin position="172"/>
        <end position="173"/>
    </location>
    <ligand>
        <name>ATP</name>
        <dbReference type="ChEBI" id="CHEBI:30616"/>
    </ligand>
</feature>
<feature type="binding site" evidence="13">
    <location>
        <position position="74"/>
    </location>
    <ligand>
        <name>substrate</name>
    </ligand>
</feature>
<dbReference type="Pfam" id="PF00696">
    <property type="entry name" value="AA_kinase"/>
    <property type="match status" value="1"/>
</dbReference>
<dbReference type="PIRSF" id="PIRSF000726">
    <property type="entry name" value="Asp_kin"/>
    <property type="match status" value="1"/>
</dbReference>
<dbReference type="PROSITE" id="PS51671">
    <property type="entry name" value="ACT"/>
    <property type="match status" value="2"/>
</dbReference>
<dbReference type="CDD" id="cd04913">
    <property type="entry name" value="ACT_AKii-LysC-BS-like_1"/>
    <property type="match status" value="1"/>
</dbReference>
<evidence type="ECO:0000256" key="1">
    <source>
        <dbReference type="ARBA" id="ARBA00004766"/>
    </source>
</evidence>
<dbReference type="UniPathway" id="UPA00034">
    <property type="reaction ID" value="UER00015"/>
</dbReference>
<accession>A0A150PA23</accession>
<dbReference type="GO" id="GO:0005524">
    <property type="term" value="F:ATP binding"/>
    <property type="evidence" value="ECO:0007669"/>
    <property type="project" value="UniProtKB-KW"/>
</dbReference>
<dbReference type="InterPro" id="IPR036393">
    <property type="entry name" value="AceGlu_kinase-like_sf"/>
</dbReference>
<keyword evidence="8 13" id="KW-0547">Nucleotide-binding</keyword>
<dbReference type="UniPathway" id="UPA00050">
    <property type="reaction ID" value="UER00461"/>
</dbReference>
<evidence type="ECO:0000256" key="14">
    <source>
        <dbReference type="RuleBase" id="RU003448"/>
    </source>
</evidence>
<keyword evidence="5 15" id="KW-0028">Amino-acid biosynthesis</keyword>
<comment type="caution">
    <text evidence="17">The sequence shown here is derived from an EMBL/GenBank/DDBJ whole genome shotgun (WGS) entry which is preliminary data.</text>
</comment>
<feature type="binding site" evidence="13">
    <location>
        <begin position="208"/>
        <end position="209"/>
    </location>
    <ligand>
        <name>ATP</name>
        <dbReference type="ChEBI" id="CHEBI:30616"/>
    </ligand>
</feature>
<dbReference type="Proteomes" id="UP000075420">
    <property type="component" value="Unassembled WGS sequence"/>
</dbReference>
<keyword evidence="7" id="KW-0677">Repeat</keyword>
<dbReference type="FunFam" id="3.30.2130.10:FF:000001">
    <property type="entry name" value="Bifunctional aspartokinase/homoserine dehydrogenase"/>
    <property type="match status" value="1"/>
</dbReference>
<comment type="pathway">
    <text evidence="2 15">Amino-acid biosynthesis; L-methionine biosynthesis via de novo pathway; L-homoserine from L-aspartate: step 1/3.</text>
</comment>
<dbReference type="InterPro" id="IPR002912">
    <property type="entry name" value="ACT_dom"/>
</dbReference>
<comment type="pathway">
    <text evidence="3 15">Amino-acid biosynthesis; L-threonine biosynthesis; L-threonine from L-aspartate: step 1/5.</text>
</comment>
<dbReference type="InterPro" id="IPR045865">
    <property type="entry name" value="ACT-like_dom_sf"/>
</dbReference>
<dbReference type="GO" id="GO:0009088">
    <property type="term" value="P:threonine biosynthetic process"/>
    <property type="evidence" value="ECO:0007669"/>
    <property type="project" value="UniProtKB-UniPathway"/>
</dbReference>
<dbReference type="Gene3D" id="3.40.1160.10">
    <property type="entry name" value="Acetylglutamate kinase-like"/>
    <property type="match status" value="1"/>
</dbReference>
<evidence type="ECO:0000256" key="8">
    <source>
        <dbReference type="ARBA" id="ARBA00022741"/>
    </source>
</evidence>
<evidence type="ECO:0000256" key="5">
    <source>
        <dbReference type="ARBA" id="ARBA00022605"/>
    </source>
</evidence>
<dbReference type="InterPro" id="IPR001048">
    <property type="entry name" value="Asp/Glu/Uridylate_kinase"/>
</dbReference>
<dbReference type="PANTHER" id="PTHR21499">
    <property type="entry name" value="ASPARTATE KINASE"/>
    <property type="match status" value="1"/>
</dbReference>
<evidence type="ECO:0000256" key="15">
    <source>
        <dbReference type="RuleBase" id="RU004249"/>
    </source>
</evidence>
<dbReference type="NCBIfam" id="NF005154">
    <property type="entry name" value="PRK06635.1-2"/>
    <property type="match status" value="1"/>
</dbReference>
<feature type="binding site" evidence="13">
    <location>
        <begin position="7"/>
        <end position="10"/>
    </location>
    <ligand>
        <name>ATP</name>
        <dbReference type="ChEBI" id="CHEBI:30616"/>
    </ligand>
</feature>
<dbReference type="EC" id="2.7.2.4" evidence="14"/>
<dbReference type="PROSITE" id="PS00324">
    <property type="entry name" value="ASPARTOKINASE"/>
    <property type="match status" value="1"/>
</dbReference>
<dbReference type="EMBL" id="JELY01002469">
    <property type="protein sequence ID" value="KYF52441.1"/>
    <property type="molecule type" value="Genomic_DNA"/>
</dbReference>
<evidence type="ECO:0000256" key="9">
    <source>
        <dbReference type="ARBA" id="ARBA00022777"/>
    </source>
</evidence>
<dbReference type="InterPro" id="IPR041740">
    <property type="entry name" value="AKii-LysC-BS"/>
</dbReference>
<evidence type="ECO:0000256" key="3">
    <source>
        <dbReference type="ARBA" id="ARBA00005139"/>
    </source>
</evidence>
<evidence type="ECO:0000256" key="12">
    <source>
        <dbReference type="ARBA" id="ARBA00047872"/>
    </source>
</evidence>
<evidence type="ECO:0000256" key="10">
    <source>
        <dbReference type="ARBA" id="ARBA00022840"/>
    </source>
</evidence>
<evidence type="ECO:0000259" key="16">
    <source>
        <dbReference type="PROSITE" id="PS51671"/>
    </source>
</evidence>
<dbReference type="Pfam" id="PF01842">
    <property type="entry name" value="ACT"/>
    <property type="match status" value="1"/>
</dbReference>
<dbReference type="InterPro" id="IPR005260">
    <property type="entry name" value="Asp_kin_monofn"/>
</dbReference>
<sequence length="415" mass="43278">MSLIVQKFGGTSVGSIERIQRAAARALATQRAGHDVVVIVSAMAGETNRLLKLASDIAPVPDAREMDALAATGEQVSAALMAIAIQAQGGQARSFLGHQLKILTDSAYTKARIKAIDAQRLQEALAAGKIAVVAGFQGVDDAGNITTLGRGGSDTSAVAIAAAVGAACEIYTDVDGVYTTDPNICKTARKIERISYEEMLELASLGAKVLQIRSVEVAMKYGVPVHVRSSFSDVPGTWVVGEEQSLESVTVTGVALERNEARVMLVGVDDKPGVVAQIFSALAEENISVDMIIQNAPSYGQEARGASGEVKADVTFTVGKADLPRAKLVMEKIAGGVGAVGIRYEEDIVKVSIVGLGMRTHAGVAARMFQLLAAEGINIQAISTSEIKISCLVSTKYAELAVRALHDGFGLGAKA</sequence>
<comment type="similarity">
    <text evidence="4 14">Belongs to the aspartokinase family.</text>
</comment>
<keyword evidence="9 14" id="KW-0418">Kinase</keyword>
<dbReference type="CDD" id="cd04923">
    <property type="entry name" value="ACT_AK-LysC-DapG-like_2"/>
    <property type="match status" value="1"/>
</dbReference>
<dbReference type="SUPFAM" id="SSF55021">
    <property type="entry name" value="ACT-like"/>
    <property type="match status" value="2"/>
</dbReference>
<feature type="binding site" evidence="13">
    <location>
        <position position="47"/>
    </location>
    <ligand>
        <name>substrate</name>
    </ligand>
</feature>
<name>A0A150PA23_SORCE</name>
<dbReference type="NCBIfam" id="TIGR00656">
    <property type="entry name" value="asp_kin_monofn"/>
    <property type="match status" value="1"/>
</dbReference>
<dbReference type="UniPathway" id="UPA00051">
    <property type="reaction ID" value="UER00462"/>
</dbReference>
<evidence type="ECO:0000256" key="2">
    <source>
        <dbReference type="ARBA" id="ARBA00004986"/>
    </source>
</evidence>
<dbReference type="GO" id="GO:0009090">
    <property type="term" value="P:homoserine biosynthetic process"/>
    <property type="evidence" value="ECO:0007669"/>
    <property type="project" value="TreeGrafter"/>
</dbReference>
<dbReference type="PANTHER" id="PTHR21499:SF3">
    <property type="entry name" value="ASPARTOKINASE"/>
    <property type="match status" value="1"/>
</dbReference>
<evidence type="ECO:0000256" key="6">
    <source>
        <dbReference type="ARBA" id="ARBA00022679"/>
    </source>
</evidence>
<evidence type="ECO:0000256" key="4">
    <source>
        <dbReference type="ARBA" id="ARBA00010122"/>
    </source>
</evidence>
<dbReference type="GO" id="GO:0004072">
    <property type="term" value="F:aspartate kinase activity"/>
    <property type="evidence" value="ECO:0007669"/>
    <property type="project" value="UniProtKB-EC"/>
</dbReference>
<keyword evidence="11" id="KW-0457">Lysine biosynthesis</keyword>
<comment type="pathway">
    <text evidence="1 15">Amino-acid biosynthesis; L-lysine biosynthesis via DAP pathway; (S)-tetrahydrodipicolinate from L-aspartate: step 1/4.</text>
</comment>
<dbReference type="InterPro" id="IPR054352">
    <property type="entry name" value="ACT_Aspartokinase"/>
</dbReference>
<evidence type="ECO:0000256" key="13">
    <source>
        <dbReference type="PIRSR" id="PIRSR000726-1"/>
    </source>
</evidence>
<keyword evidence="6 14" id="KW-0808">Transferase</keyword>
<dbReference type="CDD" id="cd04261">
    <property type="entry name" value="AAK_AKii-LysC-BS"/>
    <property type="match status" value="1"/>
</dbReference>
<dbReference type="FunFam" id="3.40.1160.10:FF:000002">
    <property type="entry name" value="Aspartokinase"/>
    <property type="match status" value="1"/>
</dbReference>
<feature type="domain" description="ACT" evidence="16">
    <location>
        <begin position="353"/>
        <end position="415"/>
    </location>
</feature>
<dbReference type="InterPro" id="IPR001341">
    <property type="entry name" value="Asp_kinase"/>
</dbReference>
<dbReference type="Gene3D" id="3.30.2130.10">
    <property type="entry name" value="VC0802-like"/>
    <property type="match status" value="1"/>
</dbReference>
<evidence type="ECO:0000313" key="18">
    <source>
        <dbReference type="Proteomes" id="UP000075420"/>
    </source>
</evidence>
<proteinExistence type="inferred from homology"/>
<dbReference type="NCBIfam" id="NF005155">
    <property type="entry name" value="PRK06635.1-4"/>
    <property type="match status" value="1"/>
</dbReference>
<dbReference type="InterPro" id="IPR018042">
    <property type="entry name" value="Aspartate_kinase_CS"/>
</dbReference>
<dbReference type="GO" id="GO:0005829">
    <property type="term" value="C:cytosol"/>
    <property type="evidence" value="ECO:0007669"/>
    <property type="project" value="TreeGrafter"/>
</dbReference>
<feature type="domain" description="ACT" evidence="16">
    <location>
        <begin position="263"/>
        <end position="347"/>
    </location>
</feature>
<dbReference type="NCBIfam" id="TIGR00657">
    <property type="entry name" value="asp_kinases"/>
    <property type="match status" value="1"/>
</dbReference>
<reference evidence="17 18" key="1">
    <citation type="submission" date="2014-02" db="EMBL/GenBank/DDBJ databases">
        <title>The small core and large imbalanced accessory genome model reveals a collaborative survival strategy of Sorangium cellulosum strains in nature.</title>
        <authorList>
            <person name="Han K."/>
            <person name="Peng R."/>
            <person name="Blom J."/>
            <person name="Li Y.-Z."/>
        </authorList>
    </citation>
    <scope>NUCLEOTIDE SEQUENCE [LARGE SCALE GENOMIC DNA]</scope>
    <source>
        <strain evidence="17 18">So0157-25</strain>
    </source>
</reference>
<evidence type="ECO:0000256" key="11">
    <source>
        <dbReference type="ARBA" id="ARBA00023154"/>
    </source>
</evidence>
<keyword evidence="10 13" id="KW-0067">ATP-binding</keyword>
<comment type="catalytic activity">
    <reaction evidence="12 14">
        <text>L-aspartate + ATP = 4-phospho-L-aspartate + ADP</text>
        <dbReference type="Rhea" id="RHEA:23776"/>
        <dbReference type="ChEBI" id="CHEBI:29991"/>
        <dbReference type="ChEBI" id="CHEBI:30616"/>
        <dbReference type="ChEBI" id="CHEBI:57535"/>
        <dbReference type="ChEBI" id="CHEBI:456216"/>
        <dbReference type="EC" id="2.7.2.4"/>
    </reaction>
</comment>
<gene>
    <name evidence="17" type="ORF">BE08_43795</name>
</gene>
<dbReference type="AlphaFoldDB" id="A0A150PA23"/>
<evidence type="ECO:0000256" key="7">
    <source>
        <dbReference type="ARBA" id="ARBA00022737"/>
    </source>
</evidence>
<protein>
    <recommendedName>
        <fullName evidence="14">Aspartokinase</fullName>
        <ecNumber evidence="14">2.7.2.4</ecNumber>
    </recommendedName>
</protein>